<proteinExistence type="predicted"/>
<feature type="non-terminal residue" evidence="1">
    <location>
        <position position="1"/>
    </location>
</feature>
<organism evidence="1">
    <name type="scientific">marine metagenome</name>
    <dbReference type="NCBI Taxonomy" id="408172"/>
    <lineage>
        <taxon>unclassified sequences</taxon>
        <taxon>metagenomes</taxon>
        <taxon>ecological metagenomes</taxon>
    </lineage>
</organism>
<dbReference type="EMBL" id="UINC01074544">
    <property type="protein sequence ID" value="SVC11846.1"/>
    <property type="molecule type" value="Genomic_DNA"/>
</dbReference>
<feature type="non-terminal residue" evidence="1">
    <location>
        <position position="92"/>
    </location>
</feature>
<gene>
    <name evidence="1" type="ORF">METZ01_LOCUS264700</name>
</gene>
<evidence type="ECO:0000313" key="1">
    <source>
        <dbReference type="EMBL" id="SVC11846.1"/>
    </source>
</evidence>
<accession>A0A382JJ38</accession>
<name>A0A382JJ38_9ZZZZ</name>
<reference evidence="1" key="1">
    <citation type="submission" date="2018-05" db="EMBL/GenBank/DDBJ databases">
        <authorList>
            <person name="Lanie J.A."/>
            <person name="Ng W.-L."/>
            <person name="Kazmierczak K.M."/>
            <person name="Andrzejewski T.M."/>
            <person name="Davidsen T.M."/>
            <person name="Wayne K.J."/>
            <person name="Tettelin H."/>
            <person name="Glass J.I."/>
            <person name="Rusch D."/>
            <person name="Podicherti R."/>
            <person name="Tsui H.-C.T."/>
            <person name="Winkler M.E."/>
        </authorList>
    </citation>
    <scope>NUCLEOTIDE SEQUENCE</scope>
</reference>
<protein>
    <submittedName>
        <fullName evidence="1">Uncharacterized protein</fullName>
    </submittedName>
</protein>
<dbReference type="AlphaFoldDB" id="A0A382JJ38"/>
<sequence>VGILGFGKVTKLEDLSVNDLKKERLTQEVKQDQLLTRLRLAQDQYDGLLEAASEPGLSEAEIDSAAYKMEMAGKVRTRTEYDLQEIITKMTV</sequence>